<evidence type="ECO:0000259" key="6">
    <source>
        <dbReference type="Pfam" id="PF00155"/>
    </source>
</evidence>
<dbReference type="STRING" id="885272.JonanDRAFT_0632"/>
<dbReference type="InterPro" id="IPR004839">
    <property type="entry name" value="Aminotransferase_I/II_large"/>
</dbReference>
<evidence type="ECO:0000256" key="5">
    <source>
        <dbReference type="ARBA" id="ARBA00022898"/>
    </source>
</evidence>
<dbReference type="Gene3D" id="3.40.640.10">
    <property type="entry name" value="Type I PLP-dependent aspartate aminotransferase-like (Major domain)"/>
    <property type="match status" value="1"/>
</dbReference>
<dbReference type="EMBL" id="CM001376">
    <property type="protein sequence ID" value="EHM13027.1"/>
    <property type="molecule type" value="Genomic_DNA"/>
</dbReference>
<comment type="cofactor">
    <cofactor evidence="1">
        <name>pyridoxal 5'-phosphate</name>
        <dbReference type="ChEBI" id="CHEBI:597326"/>
    </cofactor>
</comment>
<gene>
    <name evidence="7" type="ORF">JonanDRAFT_0632</name>
</gene>
<evidence type="ECO:0000256" key="4">
    <source>
        <dbReference type="ARBA" id="ARBA00022679"/>
    </source>
</evidence>
<dbReference type="CDD" id="cd00609">
    <property type="entry name" value="AAT_like"/>
    <property type="match status" value="1"/>
</dbReference>
<dbReference type="InterPro" id="IPR015424">
    <property type="entry name" value="PyrdxlP-dep_Trfase"/>
</dbReference>
<dbReference type="RefSeq" id="WP_008520882.1">
    <property type="nucleotide sequence ID" value="NZ_CM001376.1"/>
</dbReference>
<dbReference type="AlphaFoldDB" id="H0UK17"/>
<dbReference type="InterPro" id="IPR015421">
    <property type="entry name" value="PyrdxlP-dep_Trfase_major"/>
</dbReference>
<dbReference type="Proteomes" id="UP000003806">
    <property type="component" value="Chromosome"/>
</dbReference>
<dbReference type="GO" id="GO:0006520">
    <property type="term" value="P:amino acid metabolic process"/>
    <property type="evidence" value="ECO:0007669"/>
    <property type="project" value="InterPro"/>
</dbReference>
<protein>
    <submittedName>
        <fullName evidence="7">Aspartate/tyrosine/aromatic aminotransferase</fullName>
    </submittedName>
</protein>
<keyword evidence="8" id="KW-1185">Reference proteome</keyword>
<comment type="similarity">
    <text evidence="2">Belongs to the class-I pyridoxal-phosphate-dependent aminotransferase family.</text>
</comment>
<sequence length="415" mass="44710">MTLLAHQERAQGAPDTIFAYAGQAATRAAQVGRDNIVNATIGSFLNADGSLATLPAVELAMAEVPFKAKASYAPIDGIPAAIDAMIDDIFRDCRPNAFIEGVATPGGAGALHNAFSNYLTRGDVCLTTNYYWDNYDALLRLNGCSLETFPMLGSGESFNTEGCLAACRERAKKQKNVMLLLNTPAHNPTGFSVPLADWKALVAGLKDLAKSHQDGGVVVVVDVAYIDYAGFGSREFFKCFENLPENMITIVCASMSKGYTIYGYRLGCEICIAPTKASAEEFKHASGTTARGTWSNCSRPAMEMVLQIASDPEKLARFRREQEEFAGSLARRANAFLSEAKQVGLKPCPYQSGFFIYVPTPTDDDARRLAAELQKADVFTVPLGKGVRVAICAISEEKIAGLATLIHKDMQVLGL</sequence>
<dbReference type="Gene3D" id="3.90.1150.10">
    <property type="entry name" value="Aspartate Aminotransferase, domain 1"/>
    <property type="match status" value="1"/>
</dbReference>
<evidence type="ECO:0000256" key="1">
    <source>
        <dbReference type="ARBA" id="ARBA00001933"/>
    </source>
</evidence>
<dbReference type="PANTHER" id="PTHR46383">
    <property type="entry name" value="ASPARTATE AMINOTRANSFERASE"/>
    <property type="match status" value="1"/>
</dbReference>
<dbReference type="eggNOG" id="COG1448">
    <property type="taxonomic scope" value="Bacteria"/>
</dbReference>
<dbReference type="OrthoDB" id="9766445at2"/>
<dbReference type="PANTHER" id="PTHR46383:SF1">
    <property type="entry name" value="ASPARTATE AMINOTRANSFERASE"/>
    <property type="match status" value="1"/>
</dbReference>
<dbReference type="SUPFAM" id="SSF53383">
    <property type="entry name" value="PLP-dependent transferases"/>
    <property type="match status" value="1"/>
</dbReference>
<keyword evidence="5" id="KW-0663">Pyridoxal phosphate</keyword>
<dbReference type="InterPro" id="IPR015422">
    <property type="entry name" value="PyrdxlP-dep_Trfase_small"/>
</dbReference>
<name>H0UK17_9BACT</name>
<reference evidence="7 8" key="1">
    <citation type="submission" date="2011-11" db="EMBL/GenBank/DDBJ databases">
        <title>The Noncontiguous Finished genome of Jonquetella anthropi DSM 22815.</title>
        <authorList>
            <consortium name="US DOE Joint Genome Institute (JGI-PGF)"/>
            <person name="Lucas S."/>
            <person name="Copeland A."/>
            <person name="Lapidus A."/>
            <person name="Glavina del Rio T."/>
            <person name="Dalin E."/>
            <person name="Tice H."/>
            <person name="Bruce D."/>
            <person name="Goodwin L."/>
            <person name="Pitluck S."/>
            <person name="Peters L."/>
            <person name="Mikhailova N."/>
            <person name="Held B."/>
            <person name="Kyrpides N."/>
            <person name="Mavromatis K."/>
            <person name="Ivanova N."/>
            <person name="Markowitz V."/>
            <person name="Cheng J.-F."/>
            <person name="Hugenholtz P."/>
            <person name="Woyke T."/>
            <person name="Wu D."/>
            <person name="Gronow S."/>
            <person name="Wellnitz S."/>
            <person name="Brambilla E."/>
            <person name="Klenk H.-P."/>
            <person name="Eisen J.A."/>
        </authorList>
    </citation>
    <scope>NUCLEOTIDE SEQUENCE [LARGE SCALE GENOMIC DNA]</scope>
    <source>
        <strain evidence="7 8">DSM 22815</strain>
    </source>
</reference>
<dbReference type="Pfam" id="PF00155">
    <property type="entry name" value="Aminotran_1_2"/>
    <property type="match status" value="1"/>
</dbReference>
<evidence type="ECO:0000256" key="2">
    <source>
        <dbReference type="ARBA" id="ARBA00007441"/>
    </source>
</evidence>
<keyword evidence="4 7" id="KW-0808">Transferase</keyword>
<accession>H0UK17</accession>
<keyword evidence="3 7" id="KW-0032">Aminotransferase</keyword>
<feature type="domain" description="Aminotransferase class I/classII large" evidence="6">
    <location>
        <begin position="36"/>
        <end position="403"/>
    </location>
</feature>
<dbReference type="HOGENOM" id="CLU_662043_0_0_0"/>
<dbReference type="GO" id="GO:0008483">
    <property type="term" value="F:transaminase activity"/>
    <property type="evidence" value="ECO:0007669"/>
    <property type="project" value="UniProtKB-KW"/>
</dbReference>
<proteinExistence type="inferred from homology"/>
<evidence type="ECO:0000313" key="7">
    <source>
        <dbReference type="EMBL" id="EHM13027.1"/>
    </source>
</evidence>
<organism evidence="7 8">
    <name type="scientific">Jonquetella anthropi DSM 22815</name>
    <dbReference type="NCBI Taxonomy" id="885272"/>
    <lineage>
        <taxon>Bacteria</taxon>
        <taxon>Thermotogati</taxon>
        <taxon>Synergistota</taxon>
        <taxon>Synergistia</taxon>
        <taxon>Synergistales</taxon>
        <taxon>Dethiosulfovibrionaceae</taxon>
        <taxon>Jonquetella</taxon>
    </lineage>
</organism>
<evidence type="ECO:0000256" key="3">
    <source>
        <dbReference type="ARBA" id="ARBA00022576"/>
    </source>
</evidence>
<dbReference type="InterPro" id="IPR050596">
    <property type="entry name" value="AspAT/PAT-like"/>
</dbReference>
<dbReference type="GO" id="GO:0030170">
    <property type="term" value="F:pyridoxal phosphate binding"/>
    <property type="evidence" value="ECO:0007669"/>
    <property type="project" value="InterPro"/>
</dbReference>
<evidence type="ECO:0000313" key="8">
    <source>
        <dbReference type="Proteomes" id="UP000003806"/>
    </source>
</evidence>